<feature type="non-terminal residue" evidence="10">
    <location>
        <position position="143"/>
    </location>
</feature>
<feature type="transmembrane region" description="Helical" evidence="9">
    <location>
        <begin position="92"/>
        <end position="118"/>
    </location>
</feature>
<dbReference type="InterPro" id="IPR004316">
    <property type="entry name" value="SWEET_rpt"/>
</dbReference>
<keyword evidence="4" id="KW-0762">Sugar transport</keyword>
<keyword evidence="6" id="KW-0677">Repeat</keyword>
<evidence type="ECO:0000256" key="8">
    <source>
        <dbReference type="ARBA" id="ARBA00023136"/>
    </source>
</evidence>
<evidence type="ECO:0000256" key="2">
    <source>
        <dbReference type="ARBA" id="ARBA00007809"/>
    </source>
</evidence>
<keyword evidence="3" id="KW-0813">Transport</keyword>
<proteinExistence type="inferred from homology"/>
<evidence type="ECO:0000256" key="4">
    <source>
        <dbReference type="ARBA" id="ARBA00022597"/>
    </source>
</evidence>
<dbReference type="GO" id="GO:0051119">
    <property type="term" value="F:sugar transmembrane transporter activity"/>
    <property type="evidence" value="ECO:0007669"/>
    <property type="project" value="InterPro"/>
</dbReference>
<feature type="transmembrane region" description="Helical" evidence="9">
    <location>
        <begin position="61"/>
        <end position="80"/>
    </location>
</feature>
<dbReference type="AlphaFoldDB" id="A0A4Y1RHS4"/>
<dbReference type="PANTHER" id="PTHR10791:SF159">
    <property type="entry name" value="BIDIRECTIONAL SUGAR TRANSPORTER SWEET5"/>
    <property type="match status" value="1"/>
</dbReference>
<evidence type="ECO:0000256" key="1">
    <source>
        <dbReference type="ARBA" id="ARBA00004127"/>
    </source>
</evidence>
<reference evidence="10" key="1">
    <citation type="journal article" date="2019" name="Science">
        <title>Mutation of a bHLH transcription factor allowed almond domestication.</title>
        <authorList>
            <person name="Sanchez-Perez R."/>
            <person name="Pavan S."/>
            <person name="Mazzeo R."/>
            <person name="Moldovan C."/>
            <person name="Aiese Cigliano R."/>
            <person name="Del Cueto J."/>
            <person name="Ricciardi F."/>
            <person name="Lotti C."/>
            <person name="Ricciardi L."/>
            <person name="Dicenta F."/>
            <person name="Lopez-Marques R.L."/>
            <person name="Lindberg Moller B."/>
        </authorList>
    </citation>
    <scope>NUCLEOTIDE SEQUENCE</scope>
</reference>
<evidence type="ECO:0000256" key="9">
    <source>
        <dbReference type="SAM" id="Phobius"/>
    </source>
</evidence>
<evidence type="ECO:0000256" key="6">
    <source>
        <dbReference type="ARBA" id="ARBA00022737"/>
    </source>
</evidence>
<name>A0A4Y1RHS4_PRUDU</name>
<keyword evidence="7 9" id="KW-1133">Transmembrane helix</keyword>
<protein>
    <submittedName>
        <fullName evidence="10">Uncharacterized protein</fullName>
    </submittedName>
</protein>
<dbReference type="Pfam" id="PF03083">
    <property type="entry name" value="MtN3_slv"/>
    <property type="match status" value="1"/>
</dbReference>
<evidence type="ECO:0000256" key="7">
    <source>
        <dbReference type="ARBA" id="ARBA00022989"/>
    </source>
</evidence>
<keyword evidence="8 9" id="KW-0472">Membrane</keyword>
<comment type="subcellular location">
    <subcellularLocation>
        <location evidence="1">Endomembrane system</location>
        <topology evidence="1">Multi-pass membrane protein</topology>
    </subcellularLocation>
</comment>
<evidence type="ECO:0000313" key="10">
    <source>
        <dbReference type="EMBL" id="BBH03832.1"/>
    </source>
</evidence>
<comment type="similarity">
    <text evidence="2">Belongs to the SWEET sugar transporter family.</text>
</comment>
<organism evidence="10">
    <name type="scientific">Prunus dulcis</name>
    <name type="common">Almond</name>
    <name type="synonym">Amygdalus dulcis</name>
    <dbReference type="NCBI Taxonomy" id="3755"/>
    <lineage>
        <taxon>Eukaryota</taxon>
        <taxon>Viridiplantae</taxon>
        <taxon>Streptophyta</taxon>
        <taxon>Embryophyta</taxon>
        <taxon>Tracheophyta</taxon>
        <taxon>Spermatophyta</taxon>
        <taxon>Magnoliopsida</taxon>
        <taxon>eudicotyledons</taxon>
        <taxon>Gunneridae</taxon>
        <taxon>Pentapetalae</taxon>
        <taxon>rosids</taxon>
        <taxon>fabids</taxon>
        <taxon>Rosales</taxon>
        <taxon>Rosaceae</taxon>
        <taxon>Amygdaloideae</taxon>
        <taxon>Amygdaleae</taxon>
        <taxon>Prunus</taxon>
    </lineage>
</organism>
<dbReference type="EMBL" id="AP019301">
    <property type="protein sequence ID" value="BBH03832.1"/>
    <property type="molecule type" value="Genomic_DNA"/>
</dbReference>
<dbReference type="GO" id="GO:0012505">
    <property type="term" value="C:endomembrane system"/>
    <property type="evidence" value="ECO:0007669"/>
    <property type="project" value="UniProtKB-SubCell"/>
</dbReference>
<keyword evidence="5 9" id="KW-0812">Transmembrane</keyword>
<evidence type="ECO:0000256" key="5">
    <source>
        <dbReference type="ARBA" id="ARBA00022692"/>
    </source>
</evidence>
<gene>
    <name evidence="10" type="ORF">Prudu_014807</name>
</gene>
<dbReference type="Gene3D" id="1.20.1280.290">
    <property type="match status" value="1"/>
</dbReference>
<evidence type="ECO:0000256" key="3">
    <source>
        <dbReference type="ARBA" id="ARBA00022448"/>
    </source>
</evidence>
<dbReference type="InterPro" id="IPR047664">
    <property type="entry name" value="SWEET"/>
</dbReference>
<sequence>MTKYREKRERIEEVLYKRPAYDNCNLVYYLQHHYVCLTLDSHGILGGRKWSSRQSVENMPFALSLANFCNGIVWLIYALLEFESIHSGNSLNIFVIVLSTHLFPTVGSISGLVQLILYTTYHKTTNWNEDDEKPNKEFLASIL</sequence>
<dbReference type="PANTHER" id="PTHR10791">
    <property type="entry name" value="RAG1-ACTIVATING PROTEIN 1"/>
    <property type="match status" value="1"/>
</dbReference>
<accession>A0A4Y1RHS4</accession>
<dbReference type="GO" id="GO:0016020">
    <property type="term" value="C:membrane"/>
    <property type="evidence" value="ECO:0007669"/>
    <property type="project" value="InterPro"/>
</dbReference>